<dbReference type="Gene3D" id="3.40.630.30">
    <property type="match status" value="1"/>
</dbReference>
<keyword evidence="6" id="KW-1185">Reference proteome</keyword>
<dbReference type="Proteomes" id="UP000095488">
    <property type="component" value="Unassembled WGS sequence"/>
</dbReference>
<dbReference type="SMART" id="SM00764">
    <property type="entry name" value="Citrate_ly_lig"/>
    <property type="match status" value="1"/>
</dbReference>
<keyword evidence="1 3" id="KW-0547">Nucleotide-binding</keyword>
<reference evidence="5 6" key="1">
    <citation type="submission" date="2015-09" db="EMBL/GenBank/DDBJ databases">
        <authorList>
            <consortium name="Pathogen Informatics"/>
            <person name="Wu L."/>
            <person name="Ma J."/>
        </authorList>
    </citation>
    <scope>NUCLEOTIDE SEQUENCE [LARGE SCALE GENOMIC DNA]</scope>
    <source>
        <strain evidence="5 6">2789STDY5834858</strain>
    </source>
</reference>
<name>A0ABP2ASI7_SARVE</name>
<proteinExistence type="predicted"/>
<dbReference type="PANTHER" id="PTHR40599:SF1">
    <property type="entry name" value="[CITRATE [PRO-3S]-LYASE] LIGASE"/>
    <property type="match status" value="1"/>
</dbReference>
<evidence type="ECO:0000313" key="5">
    <source>
        <dbReference type="EMBL" id="CUN69950.1"/>
    </source>
</evidence>
<dbReference type="PIRSF" id="PIRSF005751">
    <property type="entry name" value="Acet_citr_lig"/>
    <property type="match status" value="1"/>
</dbReference>
<dbReference type="PANTHER" id="PTHR40599">
    <property type="entry name" value="[CITRATE [PRO-3S]-LYASE] LIGASE"/>
    <property type="match status" value="1"/>
</dbReference>
<dbReference type="InterPro" id="IPR000182">
    <property type="entry name" value="GNAT_dom"/>
</dbReference>
<dbReference type="Gene3D" id="3.40.50.620">
    <property type="entry name" value="HUPs"/>
    <property type="match status" value="1"/>
</dbReference>
<dbReference type="SUPFAM" id="SSF52374">
    <property type="entry name" value="Nucleotidylyl transferase"/>
    <property type="match status" value="1"/>
</dbReference>
<dbReference type="RefSeq" id="WP_055258030.1">
    <property type="nucleotide sequence ID" value="NZ_CABIXL010000002.1"/>
</dbReference>
<organism evidence="5 6">
    <name type="scientific">Sarcina ventriculi</name>
    <name type="common">Clostridium ventriculi</name>
    <dbReference type="NCBI Taxonomy" id="1267"/>
    <lineage>
        <taxon>Bacteria</taxon>
        <taxon>Bacillati</taxon>
        <taxon>Bacillota</taxon>
        <taxon>Clostridia</taxon>
        <taxon>Eubacteriales</taxon>
        <taxon>Clostridiaceae</taxon>
        <taxon>Sarcina</taxon>
    </lineage>
</organism>
<evidence type="ECO:0000256" key="2">
    <source>
        <dbReference type="ARBA" id="ARBA00022840"/>
    </source>
</evidence>
<dbReference type="SUPFAM" id="SSF55729">
    <property type="entry name" value="Acyl-CoA N-acyltransferases (Nat)"/>
    <property type="match status" value="1"/>
</dbReference>
<keyword evidence="2 3" id="KW-0067">ATP-binding</keyword>
<dbReference type="EMBL" id="CYZR01000002">
    <property type="protein sequence ID" value="CUN69950.1"/>
    <property type="molecule type" value="Genomic_DNA"/>
</dbReference>
<evidence type="ECO:0000313" key="6">
    <source>
        <dbReference type="Proteomes" id="UP000095488"/>
    </source>
</evidence>
<dbReference type="GO" id="GO:0008771">
    <property type="term" value="F:[citrate (pro-3S)-lyase] ligase activity"/>
    <property type="evidence" value="ECO:0007669"/>
    <property type="project" value="UniProtKB-EC"/>
</dbReference>
<evidence type="ECO:0000259" key="4">
    <source>
        <dbReference type="PROSITE" id="PS51186"/>
    </source>
</evidence>
<dbReference type="InterPro" id="IPR005216">
    <property type="entry name" value="Citrate_lyase_ligase"/>
</dbReference>
<comment type="catalytic activity">
    <reaction evidence="3">
        <text>holo-[citrate lyase ACP] + acetate + ATP = acetyl-[citrate lyase ACP] + AMP + diphosphate</text>
        <dbReference type="Rhea" id="RHEA:23788"/>
        <dbReference type="Rhea" id="RHEA-COMP:10158"/>
        <dbReference type="Rhea" id="RHEA-COMP:13710"/>
        <dbReference type="ChEBI" id="CHEBI:30089"/>
        <dbReference type="ChEBI" id="CHEBI:30616"/>
        <dbReference type="ChEBI" id="CHEBI:33019"/>
        <dbReference type="ChEBI" id="CHEBI:82683"/>
        <dbReference type="ChEBI" id="CHEBI:137976"/>
        <dbReference type="ChEBI" id="CHEBI:456215"/>
        <dbReference type="EC" id="6.2.1.22"/>
    </reaction>
</comment>
<comment type="caution">
    <text evidence="5">The sequence shown here is derived from an EMBL/GenBank/DDBJ whole genome shotgun (WGS) entry which is preliminary data.</text>
</comment>
<evidence type="ECO:0000256" key="1">
    <source>
        <dbReference type="ARBA" id="ARBA00022741"/>
    </source>
</evidence>
<dbReference type="InterPro" id="IPR004821">
    <property type="entry name" value="Cyt_trans-like"/>
</dbReference>
<dbReference type="Pfam" id="PF08218">
    <property type="entry name" value="Citrate_ly_lig"/>
    <property type="match status" value="1"/>
</dbReference>
<evidence type="ECO:0000256" key="3">
    <source>
        <dbReference type="PIRNR" id="PIRNR005751"/>
    </source>
</evidence>
<accession>A0ABP2ASI7</accession>
<dbReference type="Pfam" id="PF13673">
    <property type="entry name" value="Acetyltransf_10"/>
    <property type="match status" value="1"/>
</dbReference>
<dbReference type="PROSITE" id="PS51186">
    <property type="entry name" value="GNAT"/>
    <property type="match status" value="1"/>
</dbReference>
<feature type="domain" description="N-acetyltransferase" evidence="4">
    <location>
        <begin position="1"/>
        <end position="130"/>
    </location>
</feature>
<dbReference type="InterPro" id="IPR014729">
    <property type="entry name" value="Rossmann-like_a/b/a_fold"/>
</dbReference>
<keyword evidence="3 5" id="KW-0436">Ligase</keyword>
<dbReference type="EC" id="6.2.1.22" evidence="3"/>
<dbReference type="InterPro" id="IPR016181">
    <property type="entry name" value="Acyl_CoA_acyltransferase"/>
</dbReference>
<gene>
    <name evidence="5" type="primary">citC</name>
    <name evidence="5" type="ORF">ERS852473_00890</name>
</gene>
<protein>
    <recommendedName>
        <fullName evidence="3">[Citrate [pro-3S]-lyase] ligase</fullName>
        <ecNumber evidence="3">6.2.1.22</ecNumber>
    </recommendedName>
</protein>
<dbReference type="NCBIfam" id="TIGR00124">
    <property type="entry name" value="cit_ly_ligase"/>
    <property type="match status" value="1"/>
</dbReference>
<comment type="function">
    <text evidence="3">Acetylation of prosthetic group (2-(5''-phosphoribosyl)-3'-dephosphocoenzyme-A) of the gamma subunit of citrate lyase.</text>
</comment>
<dbReference type="InterPro" id="IPR013166">
    <property type="entry name" value="Citrate_lyase_ligase_C"/>
</dbReference>
<dbReference type="NCBIfam" id="TIGR00125">
    <property type="entry name" value="cyt_tran_rel"/>
    <property type="match status" value="1"/>
</dbReference>
<sequence length="338" mass="39694">MEYCNFEEVIIENKDDFTLKYVEKFLNEYELDLDKDLDYTLVLYDGDKIIGTGSFKENILKCIAVSDEFKGFGVSNKIISNLINEQYRRGYTHIFVYTKPKNSLIFRDFGFYDIESVEDKVILLENKKNGIKDYCNKLIKETPKIYFENIASVVINANPFTLGHRYLIEKASRENDLVHVFVLWENKSFFSNVDRYNMVEKGLADLENVILHKANDYIISNATFPSYFIREKNEVLKIQAILDSKIFSSYIAKSLNITKRYVGEEPFSKSTNEYNKIMKRVLKEYGLNLIEIKRKEFKNVAISASRVRELFKQRCLDEIKNFVPKSTYDYLLNLSNVD</sequence>